<dbReference type="InterPro" id="IPR025997">
    <property type="entry name" value="SBP_2_dom"/>
</dbReference>
<evidence type="ECO:0000256" key="3">
    <source>
        <dbReference type="ARBA" id="ARBA00022729"/>
    </source>
</evidence>
<dbReference type="InterPro" id="IPR028082">
    <property type="entry name" value="Peripla_BP_I"/>
</dbReference>
<dbReference type="GO" id="GO:0030246">
    <property type="term" value="F:carbohydrate binding"/>
    <property type="evidence" value="ECO:0007669"/>
    <property type="project" value="UniProtKB-ARBA"/>
</dbReference>
<reference evidence="5 6" key="1">
    <citation type="submission" date="2017-09" db="EMBL/GenBank/DDBJ databases">
        <authorList>
            <person name="Ehlers B."/>
            <person name="Leendertz F.H."/>
        </authorList>
    </citation>
    <scope>NUCLEOTIDE SEQUENCE [LARGE SCALE GENOMIC DNA]</scope>
    <source>
        <strain evidence="5 6">DSM 18289</strain>
    </source>
</reference>
<evidence type="ECO:0000313" key="5">
    <source>
        <dbReference type="EMBL" id="SNZ21336.1"/>
    </source>
</evidence>
<name>A0A285PMH2_9HYPH</name>
<keyword evidence="6" id="KW-1185">Reference proteome</keyword>
<proteinExistence type="inferred from homology"/>
<dbReference type="Proteomes" id="UP000219439">
    <property type="component" value="Unassembled WGS sequence"/>
</dbReference>
<dbReference type="PANTHER" id="PTHR46847:SF1">
    <property type="entry name" value="D-ALLOSE-BINDING PERIPLASMIC PROTEIN-RELATED"/>
    <property type="match status" value="1"/>
</dbReference>
<evidence type="ECO:0000313" key="6">
    <source>
        <dbReference type="Proteomes" id="UP000219439"/>
    </source>
</evidence>
<dbReference type="Pfam" id="PF13407">
    <property type="entry name" value="Peripla_BP_4"/>
    <property type="match status" value="1"/>
</dbReference>
<dbReference type="SUPFAM" id="SSF53822">
    <property type="entry name" value="Periplasmic binding protein-like I"/>
    <property type="match status" value="1"/>
</dbReference>
<evidence type="ECO:0000259" key="4">
    <source>
        <dbReference type="Pfam" id="PF13407"/>
    </source>
</evidence>
<sequence length="352" mass="38850">KRENQMRHWAMVTMLAILAMLVTILHSIAADFDVAIETHEKALDFSSPTLPVRLFPLQSVEKSYSLCVLVPHMKDEYWISVQSGFKNRAGALGLQFSWHEAGGYLELDRQIKQIKACVTQGHDAIILGAVSANDPALLKAVEAVSKSIPVIAMVNELQSPHLAAKAAVSWYEMGRMLGQKVVSDLPDNIREPHRVTLVSGPSESGWAPILEEGLREGLKSDRIRFGSSLQSDSDYRNQFVQVEKAVADCQPNHIIIGSAPAAEAAMSLVRLIDCPSKPKIYASYYSLAVKRGLRSKKIEAAIVDFAVLQGWLAVEQSARILEGKLRYRQLGPKIDIATPTHIPADHWAVISR</sequence>
<feature type="domain" description="Periplasmic binding protein" evidence="4">
    <location>
        <begin position="68"/>
        <end position="324"/>
    </location>
</feature>
<dbReference type="RefSeq" id="WP_097155719.1">
    <property type="nucleotide sequence ID" value="NZ_OBEL01000008.1"/>
</dbReference>
<comment type="subcellular location">
    <subcellularLocation>
        <location evidence="1">Cell envelope</location>
    </subcellularLocation>
</comment>
<dbReference type="AlphaFoldDB" id="A0A285PMH2"/>
<protein>
    <submittedName>
        <fullName evidence="5">Monosaccharide ABC transporter substrate-binding protein, CUT2 family</fullName>
    </submittedName>
</protein>
<evidence type="ECO:0000256" key="2">
    <source>
        <dbReference type="ARBA" id="ARBA00007639"/>
    </source>
</evidence>
<organism evidence="5 6">
    <name type="scientific">Cohaesibacter gelatinilyticus</name>
    <dbReference type="NCBI Taxonomy" id="372072"/>
    <lineage>
        <taxon>Bacteria</taxon>
        <taxon>Pseudomonadati</taxon>
        <taxon>Pseudomonadota</taxon>
        <taxon>Alphaproteobacteria</taxon>
        <taxon>Hyphomicrobiales</taxon>
        <taxon>Cohaesibacteraceae</taxon>
    </lineage>
</organism>
<evidence type="ECO:0000256" key="1">
    <source>
        <dbReference type="ARBA" id="ARBA00004196"/>
    </source>
</evidence>
<dbReference type="NCBIfam" id="NF008185">
    <property type="entry name" value="PRK10936.1"/>
    <property type="match status" value="1"/>
</dbReference>
<comment type="similarity">
    <text evidence="2">Belongs to the bacterial solute-binding protein 2 family.</text>
</comment>
<dbReference type="PANTHER" id="PTHR46847">
    <property type="entry name" value="D-ALLOSE-BINDING PERIPLASMIC PROTEIN-RELATED"/>
    <property type="match status" value="1"/>
</dbReference>
<dbReference type="EMBL" id="OBEL01000008">
    <property type="protein sequence ID" value="SNZ21336.1"/>
    <property type="molecule type" value="Genomic_DNA"/>
</dbReference>
<dbReference type="GO" id="GO:0030313">
    <property type="term" value="C:cell envelope"/>
    <property type="evidence" value="ECO:0007669"/>
    <property type="project" value="UniProtKB-SubCell"/>
</dbReference>
<feature type="non-terminal residue" evidence="5">
    <location>
        <position position="1"/>
    </location>
</feature>
<dbReference type="Gene3D" id="3.40.50.2300">
    <property type="match status" value="2"/>
</dbReference>
<accession>A0A285PMH2</accession>
<keyword evidence="3" id="KW-0732">Signal</keyword>
<gene>
    <name evidence="5" type="ORF">SAMN06265368_4454</name>
</gene>